<evidence type="ECO:0000313" key="2">
    <source>
        <dbReference type="Proteomes" id="UP000251558"/>
    </source>
</evidence>
<sequence>MASTAPVPFFPVRNFGIKRARRATSFDQHVLSCVLSRALDEIDTGEITATDATGLSVSELAEILARSFPAVDIAAFALMKATDPDPCMEEQLLLGLLLAHARPGDPMSISFAKIIARRAMRPAHLWQDLGLLDRAELSRLLASHFPTLAAGNSQNMRWKKYLYRKVCGAEGYSMCAAPNCRDCNDFDSCFGPEQGESHFARTRAGLLGVKYRFARTGQGLPKSRGKLAFWRGLQSGGVKFASIICEGADRALGAIRCWRTRP</sequence>
<dbReference type="InterPro" id="IPR006975">
    <property type="entry name" value="NifQ"/>
</dbReference>
<keyword evidence="2" id="KW-1185">Reference proteome</keyword>
<reference evidence="1 2" key="1">
    <citation type="submission" date="2018-07" db="EMBL/GenBank/DDBJ databases">
        <title>Diversity of Mesorhizobium strains in Brazil.</title>
        <authorList>
            <person name="Helene L.C.F."/>
            <person name="Dall'Agnol R."/>
            <person name="Delamuta J.R.M."/>
            <person name="Hungria M."/>
        </authorList>
    </citation>
    <scope>NUCLEOTIDE SEQUENCE [LARGE SCALE GENOMIC DNA]</scope>
    <source>
        <strain evidence="1 2">AC99b</strain>
    </source>
</reference>
<accession>A0A330HEC8</accession>
<dbReference type="OrthoDB" id="192277at2"/>
<protein>
    <submittedName>
        <fullName evidence="1">Nitrogen fixation protein NifQ</fullName>
    </submittedName>
</protein>
<evidence type="ECO:0000313" key="1">
    <source>
        <dbReference type="EMBL" id="RAZ83067.1"/>
    </source>
</evidence>
<dbReference type="Proteomes" id="UP000251558">
    <property type="component" value="Unassembled WGS sequence"/>
</dbReference>
<dbReference type="EMBL" id="QMBP01000029">
    <property type="protein sequence ID" value="RAZ83067.1"/>
    <property type="molecule type" value="Genomic_DNA"/>
</dbReference>
<comment type="caution">
    <text evidence="1">The sequence shown here is derived from an EMBL/GenBank/DDBJ whole genome shotgun (WGS) entry which is preliminary data.</text>
</comment>
<organism evidence="1 2">
    <name type="scientific">Mesorhizobium hawassense</name>
    <dbReference type="NCBI Taxonomy" id="1209954"/>
    <lineage>
        <taxon>Bacteria</taxon>
        <taxon>Pseudomonadati</taxon>
        <taxon>Pseudomonadota</taxon>
        <taxon>Alphaproteobacteria</taxon>
        <taxon>Hyphomicrobiales</taxon>
        <taxon>Phyllobacteriaceae</taxon>
        <taxon>Mesorhizobium</taxon>
    </lineage>
</organism>
<proteinExistence type="predicted"/>
<gene>
    <name evidence="1" type="ORF">DPM33_33310</name>
</gene>
<dbReference type="GO" id="GO:0009399">
    <property type="term" value="P:nitrogen fixation"/>
    <property type="evidence" value="ECO:0007669"/>
    <property type="project" value="InterPro"/>
</dbReference>
<name>A0A330HEC8_9HYPH</name>
<dbReference type="AlphaFoldDB" id="A0A330HEC8"/>
<dbReference type="Pfam" id="PF04891">
    <property type="entry name" value="NifQ"/>
    <property type="match status" value="1"/>
</dbReference>
<dbReference type="GO" id="GO:0030151">
    <property type="term" value="F:molybdenum ion binding"/>
    <property type="evidence" value="ECO:0007669"/>
    <property type="project" value="InterPro"/>
</dbReference>